<gene>
    <name evidence="4" type="primary">LOC111084567</name>
</gene>
<dbReference type="SUPFAM" id="SSF48726">
    <property type="entry name" value="Immunoglobulin"/>
    <property type="match status" value="2"/>
</dbReference>
<feature type="domain" description="Ig-like" evidence="2">
    <location>
        <begin position="3"/>
        <end position="96"/>
    </location>
</feature>
<dbReference type="InterPro" id="IPR003598">
    <property type="entry name" value="Ig_sub2"/>
</dbReference>
<dbReference type="Proteomes" id="UP000694941">
    <property type="component" value="Unplaced"/>
</dbReference>
<name>A0ABM1RZZ5_LIMPO</name>
<proteinExistence type="predicted"/>
<reference evidence="4" key="1">
    <citation type="submission" date="2025-08" db="UniProtKB">
        <authorList>
            <consortium name="RefSeq"/>
        </authorList>
    </citation>
    <scope>IDENTIFICATION</scope>
    <source>
        <tissue evidence="4">Muscle</tissue>
    </source>
</reference>
<protein>
    <submittedName>
        <fullName evidence="4">Down syndrome cell adhesion molecule-like protein Dscam2</fullName>
    </submittedName>
</protein>
<sequence length="189" mass="21301">IVPELIEKFFQKPLQPGHPVSLKCVAKGTPKPQISWYLDETPVVRTGRIIVADFVNTDGAVVSYVNISNVQVEDGGNYECVARNGAGTAAYVERVDVYGLPFVRPFRNITVVAKKTMIVHCHVAGYPIDSIHWEKDSRRLPFNHRQKVHNNGTLQIRNLDDKEDEGVYTCVARNNRSQSARAYFYANVK</sequence>
<keyword evidence="1" id="KW-0393">Immunoglobulin domain</keyword>
<feature type="non-terminal residue" evidence="4">
    <location>
        <position position="1"/>
    </location>
</feature>
<dbReference type="SMART" id="SM00408">
    <property type="entry name" value="IGc2"/>
    <property type="match status" value="2"/>
</dbReference>
<accession>A0ABM1RZZ5</accession>
<dbReference type="Gene3D" id="2.60.40.10">
    <property type="entry name" value="Immunoglobulins"/>
    <property type="match status" value="2"/>
</dbReference>
<dbReference type="Pfam" id="PF13927">
    <property type="entry name" value="Ig_3"/>
    <property type="match status" value="2"/>
</dbReference>
<dbReference type="PROSITE" id="PS50835">
    <property type="entry name" value="IG_LIKE"/>
    <property type="match status" value="2"/>
</dbReference>
<organism evidence="3 4">
    <name type="scientific">Limulus polyphemus</name>
    <name type="common">Atlantic horseshoe crab</name>
    <dbReference type="NCBI Taxonomy" id="6850"/>
    <lineage>
        <taxon>Eukaryota</taxon>
        <taxon>Metazoa</taxon>
        <taxon>Ecdysozoa</taxon>
        <taxon>Arthropoda</taxon>
        <taxon>Chelicerata</taxon>
        <taxon>Merostomata</taxon>
        <taxon>Xiphosura</taxon>
        <taxon>Limulidae</taxon>
        <taxon>Limulus</taxon>
    </lineage>
</organism>
<keyword evidence="3" id="KW-1185">Reference proteome</keyword>
<dbReference type="InterPro" id="IPR007110">
    <property type="entry name" value="Ig-like_dom"/>
</dbReference>
<dbReference type="SMART" id="SM00409">
    <property type="entry name" value="IG"/>
    <property type="match status" value="2"/>
</dbReference>
<evidence type="ECO:0000259" key="2">
    <source>
        <dbReference type="PROSITE" id="PS50835"/>
    </source>
</evidence>
<feature type="domain" description="Ig-like" evidence="2">
    <location>
        <begin position="101"/>
        <end position="181"/>
    </location>
</feature>
<dbReference type="InterPro" id="IPR013783">
    <property type="entry name" value="Ig-like_fold"/>
</dbReference>
<dbReference type="GeneID" id="111084567"/>
<dbReference type="InterPro" id="IPR036179">
    <property type="entry name" value="Ig-like_dom_sf"/>
</dbReference>
<evidence type="ECO:0000313" key="3">
    <source>
        <dbReference type="Proteomes" id="UP000694941"/>
    </source>
</evidence>
<dbReference type="PANTHER" id="PTHR10075:SF14">
    <property type="entry name" value="CELL ADHESION MOLECULE DSCAM2-RELATED"/>
    <property type="match status" value="1"/>
</dbReference>
<dbReference type="InterPro" id="IPR003599">
    <property type="entry name" value="Ig_sub"/>
</dbReference>
<dbReference type="CDD" id="cd20958">
    <property type="entry name" value="IgI_5_Dscam"/>
    <property type="match status" value="1"/>
</dbReference>
<feature type="non-terminal residue" evidence="4">
    <location>
        <position position="189"/>
    </location>
</feature>
<dbReference type="RefSeq" id="XP_022236950.1">
    <property type="nucleotide sequence ID" value="XM_022381242.1"/>
</dbReference>
<evidence type="ECO:0000313" key="4">
    <source>
        <dbReference type="RefSeq" id="XP_022236950.1"/>
    </source>
</evidence>
<dbReference type="PANTHER" id="PTHR10075">
    <property type="entry name" value="BASIGIN RELATED"/>
    <property type="match status" value="1"/>
</dbReference>
<evidence type="ECO:0000256" key="1">
    <source>
        <dbReference type="ARBA" id="ARBA00023319"/>
    </source>
</evidence>